<dbReference type="EMBL" id="MT142522">
    <property type="protein sequence ID" value="QJA84035.1"/>
    <property type="molecule type" value="Genomic_DNA"/>
</dbReference>
<reference evidence="2" key="1">
    <citation type="submission" date="2020-03" db="EMBL/GenBank/DDBJ databases">
        <title>The deep terrestrial virosphere.</title>
        <authorList>
            <person name="Holmfeldt K."/>
            <person name="Nilsson E."/>
            <person name="Simone D."/>
            <person name="Lopez-Fernandez M."/>
            <person name="Wu X."/>
            <person name="de Brujin I."/>
            <person name="Lundin D."/>
            <person name="Andersson A."/>
            <person name="Bertilsson S."/>
            <person name="Dopson M."/>
        </authorList>
    </citation>
    <scope>NUCLEOTIDE SEQUENCE</scope>
    <source>
        <strain evidence="2">MM415A00233</strain>
        <strain evidence="1">MM415B00478</strain>
    </source>
</reference>
<protein>
    <submittedName>
        <fullName evidence="2">Uncharacterized protein</fullName>
    </submittedName>
</protein>
<accession>A0A6M3KRI1</accession>
<dbReference type="EMBL" id="MT141523">
    <property type="protein sequence ID" value="QJA64637.1"/>
    <property type="molecule type" value="Genomic_DNA"/>
</dbReference>
<organism evidence="2">
    <name type="scientific">viral metagenome</name>
    <dbReference type="NCBI Taxonomy" id="1070528"/>
    <lineage>
        <taxon>unclassified sequences</taxon>
        <taxon>metagenomes</taxon>
        <taxon>organismal metagenomes</taxon>
    </lineage>
</organism>
<evidence type="ECO:0000313" key="2">
    <source>
        <dbReference type="EMBL" id="QJA84035.1"/>
    </source>
</evidence>
<name>A0A6M3KRI1_9ZZZZ</name>
<evidence type="ECO:0000313" key="1">
    <source>
        <dbReference type="EMBL" id="QJA64637.1"/>
    </source>
</evidence>
<gene>
    <name evidence="2" type="ORF">MM415A00233_0037</name>
    <name evidence="1" type="ORF">MM415B00478_0034</name>
</gene>
<proteinExistence type="predicted"/>
<dbReference type="AlphaFoldDB" id="A0A6M3KRI1"/>
<sequence length="67" mass="7759">MAVITEQLSLINEQRVKAELAKGGLDCHVYWWNMDEVELDGDFSIKDLKRLVALMESFVDEQPEEEC</sequence>